<evidence type="ECO:0000313" key="2">
    <source>
        <dbReference type="Proteomes" id="UP000739411"/>
    </source>
</evidence>
<dbReference type="EMBL" id="JADJMS010000009">
    <property type="protein sequence ID" value="MBK7414544.1"/>
    <property type="molecule type" value="Genomic_DNA"/>
</dbReference>
<reference evidence="1 2" key="1">
    <citation type="submission" date="2020-10" db="EMBL/GenBank/DDBJ databases">
        <title>Connecting structure to function with the recovery of over 1000 high-quality activated sludge metagenome-assembled genomes encoding full-length rRNA genes using long-read sequencing.</title>
        <authorList>
            <person name="Singleton C.M."/>
            <person name="Petriglieri F."/>
            <person name="Kristensen J.M."/>
            <person name="Kirkegaard R.H."/>
            <person name="Michaelsen T.Y."/>
            <person name="Andersen M.H."/>
            <person name="Karst S.M."/>
            <person name="Dueholm M.S."/>
            <person name="Nielsen P.H."/>
            <person name="Albertsen M."/>
        </authorList>
    </citation>
    <scope>NUCLEOTIDE SEQUENCE [LARGE SCALE GENOMIC DNA]</scope>
    <source>
        <strain evidence="1">EsbW_18-Q3-R4-48_BATAC.463</strain>
    </source>
</reference>
<comment type="caution">
    <text evidence="1">The sequence shown here is derived from an EMBL/GenBank/DDBJ whole genome shotgun (WGS) entry which is preliminary data.</text>
</comment>
<gene>
    <name evidence="1" type="ORF">IPJ38_04925</name>
</gene>
<dbReference type="Proteomes" id="UP000739411">
    <property type="component" value="Unassembled WGS sequence"/>
</dbReference>
<dbReference type="AlphaFoldDB" id="A0A935MSH2"/>
<accession>A0A935MSH2</accession>
<proteinExistence type="predicted"/>
<organism evidence="1 2">
    <name type="scientific">Candidatus Dechloromonas phosphorivorans</name>
    <dbReference type="NCBI Taxonomy" id="2899244"/>
    <lineage>
        <taxon>Bacteria</taxon>
        <taxon>Pseudomonadati</taxon>
        <taxon>Pseudomonadota</taxon>
        <taxon>Betaproteobacteria</taxon>
        <taxon>Rhodocyclales</taxon>
        <taxon>Azonexaceae</taxon>
        <taxon>Dechloromonas</taxon>
    </lineage>
</organism>
<sequence length="249" mass="28974">MKNETGNVDYPYTPPTVDELGLNPIFTSLGWDEVGETDWKESVYYWWWEYMKRNKEYGPGHPLWEDFGDINTDFREWWIAKGEYLFAEPRRMYTFKRVSEPISEEVYTDPNVMIVQVPLDQPVTELRQLFASYLDAFHTGDEPQQGIRAARSSQARYPVVGQPNVPALEKTLAVYDYRLKNNKMSLWEIWLALNPNMGRMIDPKCLTPEEVLDIPLTKASWTAAVSRYCKKAKAMIDNTGHGRFPDLSN</sequence>
<name>A0A935MSH2_9RHOO</name>
<evidence type="ECO:0000313" key="1">
    <source>
        <dbReference type="EMBL" id="MBK7414544.1"/>
    </source>
</evidence>
<protein>
    <submittedName>
        <fullName evidence="1">Uncharacterized protein</fullName>
    </submittedName>
</protein>